<dbReference type="Pfam" id="PF00501">
    <property type="entry name" value="AMP-binding"/>
    <property type="match status" value="1"/>
</dbReference>
<sequence>MARDSIVDRFLDNSEKHAGKPAAWANLDGKWKYINWANYAKKCRLFAGGLVARGIEPHQHITIIGNNCPEWVMADMGAMMARCVPVGIYQTNSPSEVAYIADHCESKVMVLEDKEQWEKVDKARDEMPNLEHLVMIRDADQVDDEMVVSFDDFLESGREHLDDVDERISGIEMDEVATMIYTSGTTSKPKGVMLTHDNLAFTAGSAQKMIGGMEPDDCLVSYLPLSHIAEQMFTIHLAATFGYPIWFCDDIAKVKETIEVARPTVFFGVPRVWEKFKSALENKLAEATGAKAKLVDWARGVGVKAAYQQIEHGDVRGALKIQYALANKLVFSKLKGKLGFDRLRMAVSAAAPIGLDVLEFFASFDIIIREIYGQSEDTGPTTANRPMPGQTKLGTVGLPIPDVDVKIAEDGEILVKGRNVFKGYYKNEDATNETLTDGWLHSGDIGQFDKDGFLRITGRKKEIIITAGGKNIAPAKIESLLKKIDGIGQAVVIGDRRKFLSALLTIDAERGPAMAEEKGWPTDPDELVDHPEFREYIDREVEAANNELARVSTVKKWVVLPQDFSQETDELTPTQKIKRRVVESKYADEIEGMYSGGKAAE</sequence>
<keyword evidence="2" id="KW-0276">Fatty acid metabolism</keyword>
<organism evidence="6 7">
    <name type="scientific">Persicimonas caeni</name>
    <dbReference type="NCBI Taxonomy" id="2292766"/>
    <lineage>
        <taxon>Bacteria</taxon>
        <taxon>Deltaproteobacteria</taxon>
        <taxon>Bradymonadales</taxon>
        <taxon>Bradymonadaceae</taxon>
        <taxon>Persicimonas</taxon>
    </lineage>
</organism>
<dbReference type="Pfam" id="PF23562">
    <property type="entry name" value="AMP-binding_C_3"/>
    <property type="match status" value="1"/>
</dbReference>
<dbReference type="RefSeq" id="WP_141198904.1">
    <property type="nucleotide sequence ID" value="NZ_CP041186.1"/>
</dbReference>
<dbReference type="PANTHER" id="PTHR43272:SF32">
    <property type="entry name" value="AMP-DEPENDENT SYNTHETASE_LIGASE DOMAIN-CONTAINING PROTEIN"/>
    <property type="match status" value="1"/>
</dbReference>
<name>A0A4Y6PVS5_PERCE</name>
<keyword evidence="7" id="KW-1185">Reference proteome</keyword>
<evidence type="ECO:0000256" key="3">
    <source>
        <dbReference type="ARBA" id="ARBA00023098"/>
    </source>
</evidence>
<dbReference type="GO" id="GO:0004467">
    <property type="term" value="F:long-chain fatty acid-CoA ligase activity"/>
    <property type="evidence" value="ECO:0007669"/>
    <property type="project" value="UniProtKB-EC"/>
</dbReference>
<keyword evidence="1 6" id="KW-0436">Ligase</keyword>
<dbReference type="GO" id="GO:0016020">
    <property type="term" value="C:membrane"/>
    <property type="evidence" value="ECO:0007669"/>
    <property type="project" value="TreeGrafter"/>
</dbReference>
<dbReference type="Gene3D" id="3.40.50.12780">
    <property type="entry name" value="N-terminal domain of ligase-like"/>
    <property type="match status" value="1"/>
</dbReference>
<dbReference type="InterPro" id="IPR020845">
    <property type="entry name" value="AMP-binding_CS"/>
</dbReference>
<dbReference type="Proteomes" id="UP000315995">
    <property type="component" value="Chromosome"/>
</dbReference>
<evidence type="ECO:0000259" key="5">
    <source>
        <dbReference type="Pfam" id="PF00501"/>
    </source>
</evidence>
<accession>A0A4Y6PVS5</accession>
<feature type="domain" description="AMP-dependent synthetase/ligase" evidence="5">
    <location>
        <begin position="14"/>
        <end position="425"/>
    </location>
</feature>
<dbReference type="InterPro" id="IPR000873">
    <property type="entry name" value="AMP-dep_synth/lig_dom"/>
</dbReference>
<dbReference type="Gene3D" id="3.30.300.30">
    <property type="match status" value="1"/>
</dbReference>
<dbReference type="PANTHER" id="PTHR43272">
    <property type="entry name" value="LONG-CHAIN-FATTY-ACID--COA LIGASE"/>
    <property type="match status" value="1"/>
</dbReference>
<dbReference type="InterPro" id="IPR045851">
    <property type="entry name" value="AMP-bd_C_sf"/>
</dbReference>
<dbReference type="PROSITE" id="PS00455">
    <property type="entry name" value="AMP_BINDING"/>
    <property type="match status" value="1"/>
</dbReference>
<dbReference type="OrthoDB" id="9803968at2"/>
<keyword evidence="3" id="KW-0443">Lipid metabolism</keyword>
<gene>
    <name evidence="6" type="ORF">FIV42_17300</name>
</gene>
<dbReference type="EMBL" id="CP041186">
    <property type="protein sequence ID" value="QDG52432.1"/>
    <property type="molecule type" value="Genomic_DNA"/>
</dbReference>
<reference evidence="6 7" key="1">
    <citation type="submission" date="2019-06" db="EMBL/GenBank/DDBJ databases">
        <title>Persicimonas caeni gen. nov., sp. nov., a predatory bacterium isolated from solar saltern.</title>
        <authorList>
            <person name="Wang S."/>
        </authorList>
    </citation>
    <scope>NUCLEOTIDE SEQUENCE [LARGE SCALE GENOMIC DNA]</scope>
    <source>
        <strain evidence="6 7">YN101</strain>
    </source>
</reference>
<comment type="catalytic activity">
    <reaction evidence="4">
        <text>a long-chain fatty acid + ATP + CoA = a long-chain fatty acyl-CoA + AMP + diphosphate</text>
        <dbReference type="Rhea" id="RHEA:15421"/>
        <dbReference type="ChEBI" id="CHEBI:30616"/>
        <dbReference type="ChEBI" id="CHEBI:33019"/>
        <dbReference type="ChEBI" id="CHEBI:57287"/>
        <dbReference type="ChEBI" id="CHEBI:57560"/>
        <dbReference type="ChEBI" id="CHEBI:83139"/>
        <dbReference type="ChEBI" id="CHEBI:456215"/>
        <dbReference type="EC" id="6.2.1.3"/>
    </reaction>
    <physiologicalReaction direction="left-to-right" evidence="4">
        <dbReference type="Rhea" id="RHEA:15422"/>
    </physiologicalReaction>
</comment>
<dbReference type="AlphaFoldDB" id="A0A4Y6PVS5"/>
<protein>
    <submittedName>
        <fullName evidence="6">Long-chain fatty acid--CoA ligase</fullName>
    </submittedName>
</protein>
<accession>A0A5B8Y7I1</accession>
<evidence type="ECO:0000256" key="1">
    <source>
        <dbReference type="ARBA" id="ARBA00022598"/>
    </source>
</evidence>
<evidence type="ECO:0000256" key="4">
    <source>
        <dbReference type="ARBA" id="ARBA00024484"/>
    </source>
</evidence>
<dbReference type="InterPro" id="IPR042099">
    <property type="entry name" value="ANL_N_sf"/>
</dbReference>
<evidence type="ECO:0000313" key="7">
    <source>
        <dbReference type="Proteomes" id="UP000315995"/>
    </source>
</evidence>
<evidence type="ECO:0000313" key="6">
    <source>
        <dbReference type="EMBL" id="QDG52432.1"/>
    </source>
</evidence>
<proteinExistence type="predicted"/>
<evidence type="ECO:0000256" key="2">
    <source>
        <dbReference type="ARBA" id="ARBA00022832"/>
    </source>
</evidence>
<dbReference type="SUPFAM" id="SSF56801">
    <property type="entry name" value="Acetyl-CoA synthetase-like"/>
    <property type="match status" value="1"/>
</dbReference>